<dbReference type="RefSeq" id="WP_274258408.1">
    <property type="nucleotide sequence ID" value="NZ_CP117884.1"/>
</dbReference>
<evidence type="ECO:0000313" key="3">
    <source>
        <dbReference type="Proteomes" id="UP001220377"/>
    </source>
</evidence>
<keyword evidence="1" id="KW-0472">Membrane</keyword>
<sequence>MLFQVITKDLKANVLPMSIVTLLLACLIPILFNLTPNSIPQAAMPGELFVPLIAIICLPTVFLPDQAEAIQAVINSKHYRLSLLRCLRVLWFLLLLSALNAAIIIAYGMHGAAVPTLALLGDFIAKTFLLAGIITGSYRLTQNIVIAYIIPVTYFSLCLGYTCLGPFNLLTLMHGRPMIDNLYQLIVGLVLLTISFTFSDVHLDK</sequence>
<accession>A0ABY7WRG5</accession>
<proteinExistence type="predicted"/>
<feature type="transmembrane region" description="Helical" evidence="1">
    <location>
        <begin position="182"/>
        <end position="203"/>
    </location>
</feature>
<evidence type="ECO:0000256" key="1">
    <source>
        <dbReference type="SAM" id="Phobius"/>
    </source>
</evidence>
<feature type="transmembrane region" description="Helical" evidence="1">
    <location>
        <begin position="113"/>
        <end position="133"/>
    </location>
</feature>
<keyword evidence="1" id="KW-0812">Transmembrane</keyword>
<organism evidence="2 3">
    <name type="scientific">Lacticaseibacillus pabuli</name>
    <dbReference type="NCBI Taxonomy" id="3025672"/>
    <lineage>
        <taxon>Bacteria</taxon>
        <taxon>Bacillati</taxon>
        <taxon>Bacillota</taxon>
        <taxon>Bacilli</taxon>
        <taxon>Lactobacillales</taxon>
        <taxon>Lactobacillaceae</taxon>
        <taxon>Lacticaseibacillus</taxon>
    </lineage>
</organism>
<protein>
    <submittedName>
        <fullName evidence="2">ABC transporter permease</fullName>
    </submittedName>
</protein>
<evidence type="ECO:0000313" key="2">
    <source>
        <dbReference type="EMBL" id="WDF81561.1"/>
    </source>
</evidence>
<keyword evidence="3" id="KW-1185">Reference proteome</keyword>
<feature type="transmembrane region" description="Helical" evidence="1">
    <location>
        <begin position="48"/>
        <end position="65"/>
    </location>
</feature>
<feature type="transmembrane region" description="Helical" evidence="1">
    <location>
        <begin position="145"/>
        <end position="170"/>
    </location>
</feature>
<keyword evidence="1" id="KW-1133">Transmembrane helix</keyword>
<gene>
    <name evidence="2" type="ORF">PQ472_06390</name>
</gene>
<feature type="transmembrane region" description="Helical" evidence="1">
    <location>
        <begin position="12"/>
        <end position="32"/>
    </location>
</feature>
<feature type="transmembrane region" description="Helical" evidence="1">
    <location>
        <begin position="86"/>
        <end position="107"/>
    </location>
</feature>
<reference evidence="2 3" key="1">
    <citation type="submission" date="2023-02" db="EMBL/GenBank/DDBJ databases">
        <title>Genome sequence of Lacticaseibacillus sp. KACC 23028.</title>
        <authorList>
            <person name="Kim S."/>
            <person name="Heo J."/>
            <person name="Kwon S.-W."/>
        </authorList>
    </citation>
    <scope>NUCLEOTIDE SEQUENCE [LARGE SCALE GENOMIC DNA]</scope>
    <source>
        <strain evidence="2 3">KACC 23028</strain>
    </source>
</reference>
<dbReference type="Proteomes" id="UP001220377">
    <property type="component" value="Chromosome"/>
</dbReference>
<dbReference type="EMBL" id="CP117884">
    <property type="protein sequence ID" value="WDF81561.1"/>
    <property type="molecule type" value="Genomic_DNA"/>
</dbReference>
<name>A0ABY7WRG5_9LACO</name>